<dbReference type="Proteomes" id="UP000283269">
    <property type="component" value="Unassembled WGS sequence"/>
</dbReference>
<dbReference type="SUPFAM" id="SSF51395">
    <property type="entry name" value="FMN-linked oxidoreductases"/>
    <property type="match status" value="1"/>
</dbReference>
<dbReference type="Pfam" id="PF00724">
    <property type="entry name" value="Oxidored_FMN"/>
    <property type="match status" value="1"/>
</dbReference>
<dbReference type="EMBL" id="NHYD01000141">
    <property type="protein sequence ID" value="PPQ95052.1"/>
    <property type="molecule type" value="Genomic_DNA"/>
</dbReference>
<evidence type="ECO:0000313" key="3">
    <source>
        <dbReference type="Proteomes" id="UP000283269"/>
    </source>
</evidence>
<dbReference type="InterPro" id="IPR013785">
    <property type="entry name" value="Aldolase_TIM"/>
</dbReference>
<dbReference type="OrthoDB" id="276546at2759"/>
<dbReference type="PANTHER" id="PTHR22893">
    <property type="entry name" value="NADH OXIDOREDUCTASE-RELATED"/>
    <property type="match status" value="1"/>
</dbReference>
<dbReference type="FunCoup" id="A0A409XWC3">
    <property type="interactions" value="224"/>
</dbReference>
<dbReference type="PANTHER" id="PTHR22893:SF91">
    <property type="entry name" value="NADPH DEHYDROGENASE 2-RELATED"/>
    <property type="match status" value="1"/>
</dbReference>
<evidence type="ECO:0000313" key="2">
    <source>
        <dbReference type="EMBL" id="PPQ95052.1"/>
    </source>
</evidence>
<dbReference type="InterPro" id="IPR001155">
    <property type="entry name" value="OxRdtase_FMN_N"/>
</dbReference>
<sequence>MSTPTLFQPIKVGNNALQHRVVLAPLTRMKATEKEHVPTVRLMKTYYSQRSSLAGSLLISEATLIAPQAGGYDSVPGIWNQAQIDAWKEITDAVHANGSFIYLQLWALGRGGEYRVREEDGYETVGPSAIPITPSKEVQSLKDFIVPEEKKYATPRALSIPEIREYVRWYAEAAKNAVEGAGFDGVEFHNANGYLPDQFLQDVSNQRTDVYGGSVEGRSRFGLEVVDALVKAVGKEKVGVRLSPWKAFQSMRMADPIPQFSHFVQTLADAHPNLSYLHVIEPDTPTLSNDFLRNIWAPRPYISTGRHNRETAIARSDKSGDLVAFGRWYISNPDLPTRLIKNIPLTPYSSDTFYVPVKYESTGKGYIDYPFADEKVSETLSS</sequence>
<dbReference type="GO" id="GO:0010181">
    <property type="term" value="F:FMN binding"/>
    <property type="evidence" value="ECO:0007669"/>
    <property type="project" value="InterPro"/>
</dbReference>
<feature type="domain" description="NADH:flavin oxidoreductase/NADH oxidase N-terminal" evidence="1">
    <location>
        <begin position="6"/>
        <end position="345"/>
    </location>
</feature>
<dbReference type="AlphaFoldDB" id="A0A409XWC3"/>
<accession>A0A409XWC3</accession>
<dbReference type="STRING" id="93625.A0A409XWC3"/>
<dbReference type="InParanoid" id="A0A409XWC3"/>
<organism evidence="2 3">
    <name type="scientific">Psilocybe cyanescens</name>
    <dbReference type="NCBI Taxonomy" id="93625"/>
    <lineage>
        <taxon>Eukaryota</taxon>
        <taxon>Fungi</taxon>
        <taxon>Dikarya</taxon>
        <taxon>Basidiomycota</taxon>
        <taxon>Agaricomycotina</taxon>
        <taxon>Agaricomycetes</taxon>
        <taxon>Agaricomycetidae</taxon>
        <taxon>Agaricales</taxon>
        <taxon>Agaricineae</taxon>
        <taxon>Strophariaceae</taxon>
        <taxon>Psilocybe</taxon>
    </lineage>
</organism>
<comment type="caution">
    <text evidence="2">The sequence shown here is derived from an EMBL/GenBank/DDBJ whole genome shotgun (WGS) entry which is preliminary data.</text>
</comment>
<keyword evidence="3" id="KW-1185">Reference proteome</keyword>
<reference evidence="2 3" key="1">
    <citation type="journal article" date="2018" name="Evol. Lett.">
        <title>Horizontal gene cluster transfer increased hallucinogenic mushroom diversity.</title>
        <authorList>
            <person name="Reynolds H.T."/>
            <person name="Vijayakumar V."/>
            <person name="Gluck-Thaler E."/>
            <person name="Korotkin H.B."/>
            <person name="Matheny P.B."/>
            <person name="Slot J.C."/>
        </authorList>
    </citation>
    <scope>NUCLEOTIDE SEQUENCE [LARGE SCALE GENOMIC DNA]</scope>
    <source>
        <strain evidence="2 3">2631</strain>
    </source>
</reference>
<name>A0A409XWC3_PSICY</name>
<dbReference type="CDD" id="cd02933">
    <property type="entry name" value="OYE_like_FMN"/>
    <property type="match status" value="1"/>
</dbReference>
<dbReference type="InterPro" id="IPR045247">
    <property type="entry name" value="Oye-like"/>
</dbReference>
<gene>
    <name evidence="2" type="ORF">CVT25_000620</name>
</gene>
<proteinExistence type="predicted"/>
<evidence type="ECO:0000259" key="1">
    <source>
        <dbReference type="Pfam" id="PF00724"/>
    </source>
</evidence>
<dbReference type="Gene3D" id="3.20.20.70">
    <property type="entry name" value="Aldolase class I"/>
    <property type="match status" value="1"/>
</dbReference>
<dbReference type="GO" id="GO:0003959">
    <property type="term" value="F:NADPH dehydrogenase activity"/>
    <property type="evidence" value="ECO:0007669"/>
    <property type="project" value="TreeGrafter"/>
</dbReference>
<protein>
    <recommendedName>
        <fullName evidence="1">NADH:flavin oxidoreductase/NADH oxidase N-terminal domain-containing protein</fullName>
    </recommendedName>
</protein>